<dbReference type="GO" id="GO:0030620">
    <property type="term" value="F:U2 snRNA binding"/>
    <property type="evidence" value="ECO:0007669"/>
    <property type="project" value="TreeGrafter"/>
</dbReference>
<dbReference type="InterPro" id="IPR027652">
    <property type="entry name" value="PRP8"/>
</dbReference>
<dbReference type="GO" id="GO:0000244">
    <property type="term" value="P:spliceosomal tri-snRNP complex assembly"/>
    <property type="evidence" value="ECO:0007669"/>
    <property type="project" value="TreeGrafter"/>
</dbReference>
<dbReference type="Gene3D" id="1.20.80.40">
    <property type="match status" value="1"/>
</dbReference>
<reference evidence="2 3" key="1">
    <citation type="submission" date="2020-02" db="EMBL/GenBank/DDBJ databases">
        <authorList>
            <person name="Ma Q."/>
            <person name="Huang Y."/>
            <person name="Song X."/>
            <person name="Pei D."/>
        </authorList>
    </citation>
    <scope>NUCLEOTIDE SEQUENCE [LARGE SCALE GENOMIC DNA]</scope>
    <source>
        <strain evidence="2">Sxm20200214</strain>
        <tissue evidence="2">Leaf</tissue>
    </source>
</reference>
<evidence type="ECO:0000313" key="3">
    <source>
        <dbReference type="Proteomes" id="UP000886595"/>
    </source>
</evidence>
<organism evidence="2 3">
    <name type="scientific">Brassica carinata</name>
    <name type="common">Ethiopian mustard</name>
    <name type="synonym">Abyssinian cabbage</name>
    <dbReference type="NCBI Taxonomy" id="52824"/>
    <lineage>
        <taxon>Eukaryota</taxon>
        <taxon>Viridiplantae</taxon>
        <taxon>Streptophyta</taxon>
        <taxon>Embryophyta</taxon>
        <taxon>Tracheophyta</taxon>
        <taxon>Spermatophyta</taxon>
        <taxon>Magnoliopsida</taxon>
        <taxon>eudicotyledons</taxon>
        <taxon>Gunneridae</taxon>
        <taxon>Pentapetalae</taxon>
        <taxon>rosids</taxon>
        <taxon>malvids</taxon>
        <taxon>Brassicales</taxon>
        <taxon>Brassicaceae</taxon>
        <taxon>Brassiceae</taxon>
        <taxon>Brassica</taxon>
    </lineage>
</organism>
<dbReference type="AlphaFoldDB" id="A0A8X7WBQ7"/>
<dbReference type="InterPro" id="IPR021983">
    <property type="entry name" value="PRP8_domainIV"/>
</dbReference>
<dbReference type="EMBL" id="JAAMPC010000002">
    <property type="protein sequence ID" value="KAG2326432.1"/>
    <property type="molecule type" value="Genomic_DNA"/>
</dbReference>
<dbReference type="GO" id="GO:0097157">
    <property type="term" value="F:pre-mRNA intronic binding"/>
    <property type="evidence" value="ECO:0007669"/>
    <property type="project" value="TreeGrafter"/>
</dbReference>
<keyword evidence="3" id="KW-1185">Reference proteome</keyword>
<evidence type="ECO:0000259" key="1">
    <source>
        <dbReference type="Pfam" id="PF12134"/>
    </source>
</evidence>
<evidence type="ECO:0000313" key="2">
    <source>
        <dbReference type="EMBL" id="KAG2326432.1"/>
    </source>
</evidence>
<dbReference type="Proteomes" id="UP000886595">
    <property type="component" value="Unassembled WGS sequence"/>
</dbReference>
<feature type="domain" description="PRP8" evidence="1">
    <location>
        <begin position="15"/>
        <end position="81"/>
    </location>
</feature>
<dbReference type="InterPro" id="IPR012337">
    <property type="entry name" value="RNaseH-like_sf"/>
</dbReference>
<comment type="caution">
    <text evidence="2">The sequence shown here is derived from an EMBL/GenBank/DDBJ whole genome shotgun (WGS) entry which is preliminary data.</text>
</comment>
<accession>A0A8X7WBQ7</accession>
<gene>
    <name evidence="2" type="ORF">Bca52824_009160</name>
</gene>
<name>A0A8X7WBQ7_BRACI</name>
<sequence>MGSNNDAMPLYSPFWLKSVSPYTAFSRLVLILRAIHVDNDKAKMLLKPDESVFTELHRNWPSLTDDQWMRVEVALRDVILSDYAKKNNVNARDLTQSEINDI</sequence>
<dbReference type="GO" id="GO:0030619">
    <property type="term" value="F:U1 snRNA binding"/>
    <property type="evidence" value="ECO:0007669"/>
    <property type="project" value="TreeGrafter"/>
</dbReference>
<dbReference type="PANTHER" id="PTHR11140:SF0">
    <property type="entry name" value="PRE-MRNA-PROCESSING-SPLICING FACTOR 8"/>
    <property type="match status" value="1"/>
</dbReference>
<dbReference type="SUPFAM" id="SSF53098">
    <property type="entry name" value="Ribonuclease H-like"/>
    <property type="match status" value="1"/>
</dbReference>
<dbReference type="Pfam" id="PF12134">
    <property type="entry name" value="PRP8_domainIV"/>
    <property type="match status" value="1"/>
</dbReference>
<dbReference type="InterPro" id="IPR043173">
    <property type="entry name" value="Prp8_domainIV_fingers"/>
</dbReference>
<protein>
    <recommendedName>
        <fullName evidence="1">PRP8 domain-containing protein</fullName>
    </recommendedName>
</protein>
<dbReference type="GO" id="GO:0005682">
    <property type="term" value="C:U5 snRNP"/>
    <property type="evidence" value="ECO:0007669"/>
    <property type="project" value="TreeGrafter"/>
</dbReference>
<dbReference type="PANTHER" id="PTHR11140">
    <property type="entry name" value="PRE-MRNA SPLICING FACTOR PRP8"/>
    <property type="match status" value="1"/>
</dbReference>
<dbReference type="OrthoDB" id="1666395at2759"/>
<proteinExistence type="predicted"/>
<dbReference type="GO" id="GO:0071013">
    <property type="term" value="C:catalytic step 2 spliceosome"/>
    <property type="evidence" value="ECO:0007669"/>
    <property type="project" value="TreeGrafter"/>
</dbReference>
<dbReference type="GO" id="GO:0017070">
    <property type="term" value="F:U6 snRNA binding"/>
    <property type="evidence" value="ECO:0007669"/>
    <property type="project" value="TreeGrafter"/>
</dbReference>
<dbReference type="GO" id="GO:0030623">
    <property type="term" value="F:U5 snRNA binding"/>
    <property type="evidence" value="ECO:0007669"/>
    <property type="project" value="TreeGrafter"/>
</dbReference>